<evidence type="ECO:0000256" key="1">
    <source>
        <dbReference type="ARBA" id="ARBA00007447"/>
    </source>
</evidence>
<dbReference type="SUPFAM" id="SSF50630">
    <property type="entry name" value="Acid proteases"/>
    <property type="match status" value="1"/>
</dbReference>
<feature type="chain" id="PRO_5007585910" evidence="6">
    <location>
        <begin position="17"/>
        <end position="391"/>
    </location>
</feature>
<dbReference type="Pfam" id="PF07966">
    <property type="entry name" value="A1_Propeptide"/>
    <property type="match status" value="1"/>
</dbReference>
<gene>
    <name evidence="8" type="ORF">Y1Q_0023671</name>
</gene>
<evidence type="ECO:0000313" key="9">
    <source>
        <dbReference type="Proteomes" id="UP000050525"/>
    </source>
</evidence>
<dbReference type="EMBL" id="AKHW03003562">
    <property type="protein sequence ID" value="KYO34224.1"/>
    <property type="molecule type" value="Genomic_DNA"/>
</dbReference>
<dbReference type="InterPro" id="IPR001461">
    <property type="entry name" value="Aspartic_peptidase_A1"/>
</dbReference>
<keyword evidence="2 4" id="KW-1015">Disulfide bond</keyword>
<dbReference type="Gene3D" id="2.40.70.10">
    <property type="entry name" value="Acid Proteases"/>
    <property type="match status" value="2"/>
</dbReference>
<feature type="signal peptide" evidence="6">
    <location>
        <begin position="1"/>
        <end position="16"/>
    </location>
</feature>
<dbReference type="OrthoDB" id="771136at2759"/>
<dbReference type="PROSITE" id="PS51767">
    <property type="entry name" value="PEPTIDASE_A1"/>
    <property type="match status" value="1"/>
</dbReference>
<feature type="active site" evidence="3">
    <location>
        <position position="277"/>
    </location>
</feature>
<dbReference type="InterPro" id="IPR021109">
    <property type="entry name" value="Peptidase_aspartic_dom_sf"/>
</dbReference>
<keyword evidence="5" id="KW-0064">Aspartyl protease</keyword>
<dbReference type="AlphaFoldDB" id="A0A151NBM2"/>
<dbReference type="Pfam" id="PF00026">
    <property type="entry name" value="Asp"/>
    <property type="match status" value="1"/>
</dbReference>
<dbReference type="InterPro" id="IPR012848">
    <property type="entry name" value="Aspartic_peptidase_N"/>
</dbReference>
<dbReference type="GO" id="GO:0006508">
    <property type="term" value="P:proteolysis"/>
    <property type="evidence" value="ECO:0007669"/>
    <property type="project" value="UniProtKB-KW"/>
</dbReference>
<sequence length="391" mass="44271">MKWLILALICLQLSEGLVRVRLRKGKSMRELMKDKGVLEDFLKQHKHDRGRKYHFNEYNIAHESIANYLDSFYFGEITIGTPPQTFLVLFDTGSSNLWVPSTYCQTQACSNHARFNPTQSSTYSAIGNNYTLPYGFGEVDVTLGSDTVTIQNVVVTNQVFGLTGYEPTSPFYYTYFDGILGMAYPDLAIPGYYSLMQNLLRQDQLTQPIFSFYFSRKPTYYYGGEVILGGVDSQLYSGEIMWAPVIQEVYWKIAIEEFSIGQTTTSWCSQGCQGIVDTGTFQLTVPEQYIGELLQAVGVPENSDYWEVDCNNIQNMPILTFSVNGNQLSLPPTVYVLKDQDICYIGVETTYVNSQNGQPIWILGNVFLRQYYSVFDIANNRVGFALSTSTN</sequence>
<dbReference type="PROSITE" id="PS00141">
    <property type="entry name" value="ASP_PROTEASE"/>
    <property type="match status" value="1"/>
</dbReference>
<dbReference type="FunFam" id="2.40.70.10:FF:000004">
    <property type="entry name" value="Pepsin A"/>
    <property type="match status" value="1"/>
</dbReference>
<keyword evidence="5" id="KW-0378">Hydrolase</keyword>
<dbReference type="PANTHER" id="PTHR47966:SF70">
    <property type="entry name" value="PEPTIDASE A1 DOMAIN-CONTAINING PROTEIN"/>
    <property type="match status" value="1"/>
</dbReference>
<protein>
    <submittedName>
        <fullName evidence="8">Gastricsin-like</fullName>
    </submittedName>
</protein>
<dbReference type="PANTHER" id="PTHR47966">
    <property type="entry name" value="BETA-SITE APP-CLEAVING ENZYME, ISOFORM A-RELATED"/>
    <property type="match status" value="1"/>
</dbReference>
<keyword evidence="6" id="KW-0732">Signal</keyword>
<dbReference type="eggNOG" id="KOG1339">
    <property type="taxonomic scope" value="Eukaryota"/>
</dbReference>
<evidence type="ECO:0000256" key="4">
    <source>
        <dbReference type="PIRSR" id="PIRSR601461-2"/>
    </source>
</evidence>
<dbReference type="InterPro" id="IPR001969">
    <property type="entry name" value="Aspartic_peptidase_AS"/>
</dbReference>
<comment type="similarity">
    <text evidence="1 5">Belongs to the peptidase A1 family.</text>
</comment>
<feature type="domain" description="Peptidase A1" evidence="7">
    <location>
        <begin position="73"/>
        <end position="385"/>
    </location>
</feature>
<evidence type="ECO:0000313" key="8">
    <source>
        <dbReference type="EMBL" id="KYO34224.1"/>
    </source>
</evidence>
<feature type="disulfide bond" evidence="4">
    <location>
        <begin position="310"/>
        <end position="343"/>
    </location>
</feature>
<dbReference type="FunFam" id="2.40.70.10:FF:000006">
    <property type="entry name" value="Cathepsin E"/>
    <property type="match status" value="1"/>
</dbReference>
<organism evidence="8 9">
    <name type="scientific">Alligator mississippiensis</name>
    <name type="common">American alligator</name>
    <dbReference type="NCBI Taxonomy" id="8496"/>
    <lineage>
        <taxon>Eukaryota</taxon>
        <taxon>Metazoa</taxon>
        <taxon>Chordata</taxon>
        <taxon>Craniata</taxon>
        <taxon>Vertebrata</taxon>
        <taxon>Euteleostomi</taxon>
        <taxon>Archelosauria</taxon>
        <taxon>Archosauria</taxon>
        <taxon>Crocodylia</taxon>
        <taxon>Alligatoridae</taxon>
        <taxon>Alligatorinae</taxon>
        <taxon>Alligator</taxon>
    </lineage>
</organism>
<evidence type="ECO:0000256" key="3">
    <source>
        <dbReference type="PIRSR" id="PIRSR601461-1"/>
    </source>
</evidence>
<reference evidence="8 9" key="1">
    <citation type="journal article" date="2012" name="Genome Biol.">
        <title>Sequencing three crocodilian genomes to illuminate the evolution of archosaurs and amniotes.</title>
        <authorList>
            <person name="St John J.A."/>
            <person name="Braun E.L."/>
            <person name="Isberg S.R."/>
            <person name="Miles L.G."/>
            <person name="Chong A.Y."/>
            <person name="Gongora J."/>
            <person name="Dalzell P."/>
            <person name="Moran C."/>
            <person name="Bed'hom B."/>
            <person name="Abzhanov A."/>
            <person name="Burgess S.C."/>
            <person name="Cooksey A.M."/>
            <person name="Castoe T.A."/>
            <person name="Crawford N.G."/>
            <person name="Densmore L.D."/>
            <person name="Drew J.C."/>
            <person name="Edwards S.V."/>
            <person name="Faircloth B.C."/>
            <person name="Fujita M.K."/>
            <person name="Greenwold M.J."/>
            <person name="Hoffmann F.G."/>
            <person name="Howard J.M."/>
            <person name="Iguchi T."/>
            <person name="Janes D.E."/>
            <person name="Khan S.Y."/>
            <person name="Kohno S."/>
            <person name="de Koning A.J."/>
            <person name="Lance S.L."/>
            <person name="McCarthy F.M."/>
            <person name="McCormack J.E."/>
            <person name="Merchant M.E."/>
            <person name="Peterson D.G."/>
            <person name="Pollock D.D."/>
            <person name="Pourmand N."/>
            <person name="Raney B.J."/>
            <person name="Roessler K.A."/>
            <person name="Sanford J.R."/>
            <person name="Sawyer R.H."/>
            <person name="Schmidt C.J."/>
            <person name="Triplett E.W."/>
            <person name="Tuberville T.D."/>
            <person name="Venegas-Anaya M."/>
            <person name="Howard J.T."/>
            <person name="Jarvis E.D."/>
            <person name="Guillette L.J.Jr."/>
            <person name="Glenn T.C."/>
            <person name="Green R.E."/>
            <person name="Ray D.A."/>
        </authorList>
    </citation>
    <scope>NUCLEOTIDE SEQUENCE [LARGE SCALE GENOMIC DNA]</scope>
    <source>
        <strain evidence="8">KSC_2009_1</strain>
    </source>
</reference>
<accession>A0A151NBM2</accession>
<evidence type="ECO:0000256" key="5">
    <source>
        <dbReference type="RuleBase" id="RU000454"/>
    </source>
</evidence>
<evidence type="ECO:0000259" key="7">
    <source>
        <dbReference type="PROSITE" id="PS51767"/>
    </source>
</evidence>
<dbReference type="PRINTS" id="PR00792">
    <property type="entry name" value="PEPSIN"/>
</dbReference>
<dbReference type="STRING" id="8496.A0A151NBM2"/>
<feature type="disulfide bond" evidence="4">
    <location>
        <begin position="104"/>
        <end position="109"/>
    </location>
</feature>
<dbReference type="KEGG" id="amj:102564094"/>
<keyword evidence="5" id="KW-0645">Protease</keyword>
<name>A0A151NBM2_ALLMI</name>
<feature type="active site" evidence="3">
    <location>
        <position position="91"/>
    </location>
</feature>
<proteinExistence type="inferred from homology"/>
<dbReference type="Gene3D" id="6.10.140.60">
    <property type="match status" value="1"/>
</dbReference>
<evidence type="ECO:0000256" key="6">
    <source>
        <dbReference type="SAM" id="SignalP"/>
    </source>
</evidence>
<dbReference type="Proteomes" id="UP000050525">
    <property type="component" value="Unassembled WGS sequence"/>
</dbReference>
<keyword evidence="9" id="KW-1185">Reference proteome</keyword>
<evidence type="ECO:0000256" key="2">
    <source>
        <dbReference type="ARBA" id="ARBA00023157"/>
    </source>
</evidence>
<comment type="caution">
    <text evidence="8">The sequence shown here is derived from an EMBL/GenBank/DDBJ whole genome shotgun (WGS) entry which is preliminary data.</text>
</comment>
<dbReference type="InterPro" id="IPR033121">
    <property type="entry name" value="PEPTIDASE_A1"/>
</dbReference>
<dbReference type="GO" id="GO:0004190">
    <property type="term" value="F:aspartic-type endopeptidase activity"/>
    <property type="evidence" value="ECO:0007669"/>
    <property type="project" value="UniProtKB-KW"/>
</dbReference>